<evidence type="ECO:0000313" key="3">
    <source>
        <dbReference type="EMBL" id="TDZ22992.1"/>
    </source>
</evidence>
<dbReference type="Proteomes" id="UP000014480">
    <property type="component" value="Unassembled WGS sequence"/>
</dbReference>
<evidence type="ECO:0000313" key="4">
    <source>
        <dbReference type="Proteomes" id="UP000014480"/>
    </source>
</evidence>
<comment type="caution">
    <text evidence="3">The sequence shown here is derived from an EMBL/GenBank/DDBJ whole genome shotgun (WGS) entry which is preliminary data.</text>
</comment>
<feature type="region of interest" description="Disordered" evidence="1">
    <location>
        <begin position="1"/>
        <end position="27"/>
    </location>
</feature>
<dbReference type="EMBL" id="AMCV02000008">
    <property type="protein sequence ID" value="TDZ22992.1"/>
    <property type="molecule type" value="Genomic_DNA"/>
</dbReference>
<sequence>MQNKPKAEHSALDSVIEKPTGDAKVGQEAPANNLPFWSRIVKTKRHTCPLSARLIGIMTSVGGACILVITTTWSDSGVI</sequence>
<dbReference type="AlphaFoldDB" id="A0A484FYN8"/>
<protein>
    <submittedName>
        <fullName evidence="3">Uncharacterized protein</fullName>
    </submittedName>
</protein>
<proteinExistence type="predicted"/>
<organism evidence="3 4">
    <name type="scientific">Colletotrichum orbiculare (strain 104-T / ATCC 96160 / CBS 514.97 / LARS 414 / MAFF 240422)</name>
    <name type="common">Cucumber anthracnose fungus</name>
    <name type="synonym">Colletotrichum lagenarium</name>
    <dbReference type="NCBI Taxonomy" id="1213857"/>
    <lineage>
        <taxon>Eukaryota</taxon>
        <taxon>Fungi</taxon>
        <taxon>Dikarya</taxon>
        <taxon>Ascomycota</taxon>
        <taxon>Pezizomycotina</taxon>
        <taxon>Sordariomycetes</taxon>
        <taxon>Hypocreomycetidae</taxon>
        <taxon>Glomerellales</taxon>
        <taxon>Glomerellaceae</taxon>
        <taxon>Colletotrichum</taxon>
        <taxon>Colletotrichum orbiculare species complex</taxon>
    </lineage>
</organism>
<keyword evidence="4" id="KW-1185">Reference proteome</keyword>
<evidence type="ECO:0000256" key="2">
    <source>
        <dbReference type="SAM" id="Phobius"/>
    </source>
</evidence>
<feature type="compositionally biased region" description="Basic and acidic residues" evidence="1">
    <location>
        <begin position="1"/>
        <end position="21"/>
    </location>
</feature>
<reference evidence="4" key="2">
    <citation type="journal article" date="2019" name="Mol. Plant Microbe Interact.">
        <title>Genome sequence resources for four phytopathogenic fungi from the Colletotrichum orbiculare species complex.</title>
        <authorList>
            <person name="Gan P."/>
            <person name="Tsushima A."/>
            <person name="Narusaka M."/>
            <person name="Narusaka Y."/>
            <person name="Takano Y."/>
            <person name="Kubo Y."/>
            <person name="Shirasu K."/>
        </authorList>
    </citation>
    <scope>GENOME REANNOTATION</scope>
    <source>
        <strain evidence="4">104-T / ATCC 96160 / CBS 514.97 / LARS 414 / MAFF 240422</strain>
    </source>
</reference>
<keyword evidence="2" id="KW-0472">Membrane</keyword>
<reference evidence="4" key="1">
    <citation type="journal article" date="2013" name="New Phytol.">
        <title>Comparative genomic and transcriptomic analyses reveal the hemibiotrophic stage shift of Colletotrichum fungi.</title>
        <authorList>
            <person name="Gan P."/>
            <person name="Ikeda K."/>
            <person name="Irieda H."/>
            <person name="Narusaka M."/>
            <person name="O'Connell R.J."/>
            <person name="Narusaka Y."/>
            <person name="Takano Y."/>
            <person name="Kubo Y."/>
            <person name="Shirasu K."/>
        </authorList>
    </citation>
    <scope>NUCLEOTIDE SEQUENCE [LARGE SCALE GENOMIC DNA]</scope>
    <source>
        <strain evidence="4">104-T / ATCC 96160 / CBS 514.97 / LARS 414 / MAFF 240422</strain>
    </source>
</reference>
<keyword evidence="2" id="KW-1133">Transmembrane helix</keyword>
<name>A0A484FYN8_COLOR</name>
<gene>
    <name evidence="3" type="ORF">Cob_v004089</name>
</gene>
<feature type="transmembrane region" description="Helical" evidence="2">
    <location>
        <begin position="54"/>
        <end position="73"/>
    </location>
</feature>
<accession>A0A484FYN8</accession>
<evidence type="ECO:0000256" key="1">
    <source>
        <dbReference type="SAM" id="MobiDB-lite"/>
    </source>
</evidence>
<keyword evidence="2" id="KW-0812">Transmembrane</keyword>